<reference evidence="2" key="1">
    <citation type="journal article" date="2017" name="Nature">
        <title>The sunflower genome provides insights into oil metabolism, flowering and Asterid evolution.</title>
        <authorList>
            <person name="Badouin H."/>
            <person name="Gouzy J."/>
            <person name="Grassa C.J."/>
            <person name="Murat F."/>
            <person name="Staton S.E."/>
            <person name="Cottret L."/>
            <person name="Lelandais-Briere C."/>
            <person name="Owens G.L."/>
            <person name="Carrere S."/>
            <person name="Mayjonade B."/>
            <person name="Legrand L."/>
            <person name="Gill N."/>
            <person name="Kane N.C."/>
            <person name="Bowers J.E."/>
            <person name="Hubner S."/>
            <person name="Bellec A."/>
            <person name="Berard A."/>
            <person name="Berges H."/>
            <person name="Blanchet N."/>
            <person name="Boniface M.C."/>
            <person name="Brunel D."/>
            <person name="Catrice O."/>
            <person name="Chaidir N."/>
            <person name="Claudel C."/>
            <person name="Donnadieu C."/>
            <person name="Faraut T."/>
            <person name="Fievet G."/>
            <person name="Helmstetter N."/>
            <person name="King M."/>
            <person name="Knapp S.J."/>
            <person name="Lai Z."/>
            <person name="Le Paslier M.C."/>
            <person name="Lippi Y."/>
            <person name="Lorenzon L."/>
            <person name="Mandel J.R."/>
            <person name="Marage G."/>
            <person name="Marchand G."/>
            <person name="Marquand E."/>
            <person name="Bret-Mestries E."/>
            <person name="Morien E."/>
            <person name="Nambeesan S."/>
            <person name="Nguyen T."/>
            <person name="Pegot-Espagnet P."/>
            <person name="Pouilly N."/>
            <person name="Raftis F."/>
            <person name="Sallet E."/>
            <person name="Schiex T."/>
            <person name="Thomas J."/>
            <person name="Vandecasteele C."/>
            <person name="Vares D."/>
            <person name="Vear F."/>
            <person name="Vautrin S."/>
            <person name="Crespi M."/>
            <person name="Mangin B."/>
            <person name="Burke J.M."/>
            <person name="Salse J."/>
            <person name="Munos S."/>
            <person name="Vincourt P."/>
            <person name="Rieseberg L.H."/>
            <person name="Langlade N.B."/>
        </authorList>
    </citation>
    <scope>NUCLEOTIDE SEQUENCE</scope>
    <source>
        <tissue evidence="2">Leaves</tissue>
    </source>
</reference>
<feature type="transmembrane region" description="Helical" evidence="1">
    <location>
        <begin position="102"/>
        <end position="121"/>
    </location>
</feature>
<gene>
    <name evidence="2" type="ORF">HanXRQr2_Chr12g0539471</name>
</gene>
<organism evidence="2 3">
    <name type="scientific">Helianthus annuus</name>
    <name type="common">Common sunflower</name>
    <dbReference type="NCBI Taxonomy" id="4232"/>
    <lineage>
        <taxon>Eukaryota</taxon>
        <taxon>Viridiplantae</taxon>
        <taxon>Streptophyta</taxon>
        <taxon>Embryophyta</taxon>
        <taxon>Tracheophyta</taxon>
        <taxon>Spermatophyta</taxon>
        <taxon>Magnoliopsida</taxon>
        <taxon>eudicotyledons</taxon>
        <taxon>Gunneridae</taxon>
        <taxon>Pentapetalae</taxon>
        <taxon>asterids</taxon>
        <taxon>campanulids</taxon>
        <taxon>Asterales</taxon>
        <taxon>Asteraceae</taxon>
        <taxon>Asteroideae</taxon>
        <taxon>Heliantheae alliance</taxon>
        <taxon>Heliantheae</taxon>
        <taxon>Helianthus</taxon>
    </lineage>
</organism>
<keyword evidence="1" id="KW-0472">Membrane</keyword>
<name>A0A9K3MVW6_HELAN</name>
<comment type="caution">
    <text evidence="2">The sequence shown here is derived from an EMBL/GenBank/DDBJ whole genome shotgun (WGS) entry which is preliminary data.</text>
</comment>
<protein>
    <submittedName>
        <fullName evidence="2">Uncharacterized protein</fullName>
    </submittedName>
</protein>
<dbReference type="Proteomes" id="UP000215914">
    <property type="component" value="Unassembled WGS sequence"/>
</dbReference>
<sequence length="127" mass="14803">MPDQTPADGADYGSRWCRLTGVDERERKIGKRVVAEGDWRERERATTADRRRICHSGHTVRSMSAVAVFSGHTADRRRICHSGHRVPVSERWLWWWRSTVEMAMVMVLVIGWRVVVVMNLFDRIEVL</sequence>
<evidence type="ECO:0000313" key="3">
    <source>
        <dbReference type="Proteomes" id="UP000215914"/>
    </source>
</evidence>
<evidence type="ECO:0000313" key="2">
    <source>
        <dbReference type="EMBL" id="KAF5777756.1"/>
    </source>
</evidence>
<dbReference type="EMBL" id="MNCJ02000327">
    <property type="protein sequence ID" value="KAF5777756.1"/>
    <property type="molecule type" value="Genomic_DNA"/>
</dbReference>
<proteinExistence type="predicted"/>
<keyword evidence="1" id="KW-1133">Transmembrane helix</keyword>
<keyword evidence="3" id="KW-1185">Reference proteome</keyword>
<dbReference type="AlphaFoldDB" id="A0A9K3MVW6"/>
<keyword evidence="1" id="KW-0812">Transmembrane</keyword>
<evidence type="ECO:0000256" key="1">
    <source>
        <dbReference type="SAM" id="Phobius"/>
    </source>
</evidence>
<dbReference type="Gramene" id="mRNA:HanXRQr2_Chr12g0539471">
    <property type="protein sequence ID" value="CDS:HanXRQr2_Chr12g0539471.1"/>
    <property type="gene ID" value="HanXRQr2_Chr12g0539471"/>
</dbReference>
<accession>A0A9K3MVW6</accession>
<reference evidence="2" key="2">
    <citation type="submission" date="2020-06" db="EMBL/GenBank/DDBJ databases">
        <title>Helianthus annuus Genome sequencing and assembly Release 2.</title>
        <authorList>
            <person name="Gouzy J."/>
            <person name="Langlade N."/>
            <person name="Munos S."/>
        </authorList>
    </citation>
    <scope>NUCLEOTIDE SEQUENCE</scope>
    <source>
        <tissue evidence="2">Leaves</tissue>
    </source>
</reference>